<name>A0A4R6PRU5_9GAMM</name>
<organism evidence="1 2">
    <name type="scientific">Idiomarina aquatica</name>
    <dbReference type="NCBI Taxonomy" id="1327752"/>
    <lineage>
        <taxon>Bacteria</taxon>
        <taxon>Pseudomonadati</taxon>
        <taxon>Pseudomonadota</taxon>
        <taxon>Gammaproteobacteria</taxon>
        <taxon>Alteromonadales</taxon>
        <taxon>Idiomarinaceae</taxon>
        <taxon>Idiomarina</taxon>
    </lineage>
</organism>
<comment type="caution">
    <text evidence="1">The sequence shown here is derived from an EMBL/GenBank/DDBJ whole genome shotgun (WGS) entry which is preliminary data.</text>
</comment>
<dbReference type="Proteomes" id="UP000295531">
    <property type="component" value="Unassembled WGS sequence"/>
</dbReference>
<reference evidence="1 2" key="1">
    <citation type="submission" date="2019-03" db="EMBL/GenBank/DDBJ databases">
        <title>Freshwater and sediment microbial communities from various areas in North America, analyzing microbe dynamics in response to fracking.</title>
        <authorList>
            <person name="Lamendella R."/>
        </authorList>
    </citation>
    <scope>NUCLEOTIDE SEQUENCE [LARGE SCALE GENOMIC DNA]</scope>
    <source>
        <strain evidence="1 2">18_TX</strain>
    </source>
</reference>
<gene>
    <name evidence="1" type="ORF">DEU29_101404</name>
</gene>
<proteinExistence type="predicted"/>
<evidence type="ECO:0000313" key="1">
    <source>
        <dbReference type="EMBL" id="TDP40851.1"/>
    </source>
</evidence>
<dbReference type="AlphaFoldDB" id="A0A4R6PRU5"/>
<keyword evidence="2" id="KW-1185">Reference proteome</keyword>
<accession>A0A4R6PRU5</accession>
<sequence length="56" mass="6604">MIYTNAFNLSISKTRNKRMLQDWFSAAFQTSRKCGCYALLAFMEKIDHVRKNNIRA</sequence>
<protein>
    <submittedName>
        <fullName evidence="1">Uncharacterized protein</fullName>
    </submittedName>
</protein>
<evidence type="ECO:0000313" key="2">
    <source>
        <dbReference type="Proteomes" id="UP000295531"/>
    </source>
</evidence>
<dbReference type="EMBL" id="SNXI01000001">
    <property type="protein sequence ID" value="TDP40851.1"/>
    <property type="molecule type" value="Genomic_DNA"/>
</dbReference>